<dbReference type="OrthoDB" id="9939833at2"/>
<evidence type="ECO:0000313" key="2">
    <source>
        <dbReference type="EMBL" id="TFB91228.1"/>
    </source>
</evidence>
<organism evidence="2 3">
    <name type="scientific">Cryobacterium luteum</name>
    <dbReference type="NCBI Taxonomy" id="1424661"/>
    <lineage>
        <taxon>Bacteria</taxon>
        <taxon>Bacillati</taxon>
        <taxon>Actinomycetota</taxon>
        <taxon>Actinomycetes</taxon>
        <taxon>Micrococcales</taxon>
        <taxon>Microbacteriaceae</taxon>
        <taxon>Cryobacterium</taxon>
    </lineage>
</organism>
<dbReference type="Proteomes" id="UP000297654">
    <property type="component" value="Unassembled WGS sequence"/>
</dbReference>
<dbReference type="AlphaFoldDB" id="A0A5F0D5W7"/>
<keyword evidence="1" id="KW-1133">Transmembrane helix</keyword>
<proteinExistence type="predicted"/>
<keyword evidence="3" id="KW-1185">Reference proteome</keyword>
<sequence>MSTRTNARASTTGHPHALWFAAGSATAAVTGGLLAALYIASVIGWSVEGRAPASGWLGIVMGAVVGGIFGGIGIGIQRRVSIPRIAAPLIALTLLMLLGILTWVVLTPFDPNGSIRYGVAVTAPFATIAALLGTTIVALTNSALWLRVGGVASALIAVSLVIGLLAVG</sequence>
<comment type="caution">
    <text evidence="2">The sequence shown here is derived from an EMBL/GenBank/DDBJ whole genome shotgun (WGS) entry which is preliminary data.</text>
</comment>
<feature type="transmembrane region" description="Helical" evidence="1">
    <location>
        <begin position="144"/>
        <end position="167"/>
    </location>
</feature>
<feature type="transmembrane region" description="Helical" evidence="1">
    <location>
        <begin position="53"/>
        <end position="74"/>
    </location>
</feature>
<dbReference type="RefSeq" id="WP_134450344.1">
    <property type="nucleotide sequence ID" value="NZ_FOCN01000068.1"/>
</dbReference>
<dbReference type="EMBL" id="SOFF01000025">
    <property type="protein sequence ID" value="TFB91228.1"/>
    <property type="molecule type" value="Genomic_DNA"/>
</dbReference>
<feature type="transmembrane region" description="Helical" evidence="1">
    <location>
        <begin position="117"/>
        <end position="137"/>
    </location>
</feature>
<protein>
    <submittedName>
        <fullName evidence="2">Uncharacterized protein</fullName>
    </submittedName>
</protein>
<feature type="transmembrane region" description="Helical" evidence="1">
    <location>
        <begin position="86"/>
        <end position="105"/>
    </location>
</feature>
<name>A0A5F0D5W7_9MICO</name>
<evidence type="ECO:0000256" key="1">
    <source>
        <dbReference type="SAM" id="Phobius"/>
    </source>
</evidence>
<keyword evidence="1" id="KW-0472">Membrane</keyword>
<reference evidence="2 3" key="1">
    <citation type="submission" date="2019-03" db="EMBL/GenBank/DDBJ databases">
        <title>Genomics of glacier-inhabiting Cryobacterium strains.</title>
        <authorList>
            <person name="Liu Q."/>
            <person name="Xin Y.-H."/>
        </authorList>
    </citation>
    <scope>NUCLEOTIDE SEQUENCE [LARGE SCALE GENOMIC DNA]</scope>
    <source>
        <strain evidence="2 3">Hh15</strain>
    </source>
</reference>
<feature type="transmembrane region" description="Helical" evidence="1">
    <location>
        <begin position="20"/>
        <end position="47"/>
    </location>
</feature>
<keyword evidence="1" id="KW-0812">Transmembrane</keyword>
<accession>A0A5F0D5W7</accession>
<evidence type="ECO:0000313" key="3">
    <source>
        <dbReference type="Proteomes" id="UP000297654"/>
    </source>
</evidence>
<gene>
    <name evidence="2" type="ORF">E3O10_06675</name>
</gene>